<comment type="caution">
    <text evidence="4">The sequence shown here is derived from an EMBL/GenBank/DDBJ whole genome shotgun (WGS) entry which is preliminary data.</text>
</comment>
<evidence type="ECO:0000313" key="4">
    <source>
        <dbReference type="EMBL" id="TCO32318.1"/>
    </source>
</evidence>
<gene>
    <name evidence="4" type="ORF">EV644_101962</name>
</gene>
<dbReference type="EMBL" id="SLWM01000001">
    <property type="protein sequence ID" value="TCO32318.1"/>
    <property type="molecule type" value="Genomic_DNA"/>
</dbReference>
<dbReference type="PROSITE" id="PS51186">
    <property type="entry name" value="GNAT"/>
    <property type="match status" value="1"/>
</dbReference>
<dbReference type="InterPro" id="IPR050832">
    <property type="entry name" value="Bact_Acetyltransf"/>
</dbReference>
<dbReference type="CDD" id="cd04301">
    <property type="entry name" value="NAT_SF"/>
    <property type="match status" value="1"/>
</dbReference>
<dbReference type="Pfam" id="PF00583">
    <property type="entry name" value="Acetyltransf_1"/>
    <property type="match status" value="1"/>
</dbReference>
<dbReference type="Proteomes" id="UP000295818">
    <property type="component" value="Unassembled WGS sequence"/>
</dbReference>
<sequence length="146" mass="15855">MRVRPMDGDGLRLVEQWLAADPVGGAIFGGFYGHAVARWTPLLEAPSRHGWLTSDDEGAVGFIDLEILDGEAEVTYYVSPARRRQGLGRTTIAQVVTLATDKGARQIHAAVEPTNTASLAVLRTAGFTELSENEFGELEFRLDLNA</sequence>
<evidence type="ECO:0000256" key="2">
    <source>
        <dbReference type="ARBA" id="ARBA00023315"/>
    </source>
</evidence>
<dbReference type="InterPro" id="IPR016181">
    <property type="entry name" value="Acyl_CoA_acyltransferase"/>
</dbReference>
<dbReference type="RefSeq" id="WP_242001003.1">
    <property type="nucleotide sequence ID" value="NZ_SLWM01000001.1"/>
</dbReference>
<evidence type="ECO:0000259" key="3">
    <source>
        <dbReference type="PROSITE" id="PS51186"/>
    </source>
</evidence>
<keyword evidence="1" id="KW-0808">Transferase</keyword>
<name>A0ABY2BZ81_9ACTN</name>
<proteinExistence type="predicted"/>
<organism evidence="4 5">
    <name type="scientific">Kribbella orskensis</name>
    <dbReference type="NCBI Taxonomy" id="2512216"/>
    <lineage>
        <taxon>Bacteria</taxon>
        <taxon>Bacillati</taxon>
        <taxon>Actinomycetota</taxon>
        <taxon>Actinomycetes</taxon>
        <taxon>Propionibacteriales</taxon>
        <taxon>Kribbellaceae</taxon>
        <taxon>Kribbella</taxon>
    </lineage>
</organism>
<protein>
    <submittedName>
        <fullName evidence="4">Acetyltransferase (GNAT) family protein</fullName>
    </submittedName>
</protein>
<accession>A0ABY2BZ81</accession>
<dbReference type="SUPFAM" id="SSF55729">
    <property type="entry name" value="Acyl-CoA N-acyltransferases (Nat)"/>
    <property type="match status" value="1"/>
</dbReference>
<dbReference type="InterPro" id="IPR000182">
    <property type="entry name" value="GNAT_dom"/>
</dbReference>
<keyword evidence="2" id="KW-0012">Acyltransferase</keyword>
<feature type="domain" description="N-acetyltransferase" evidence="3">
    <location>
        <begin position="1"/>
        <end position="145"/>
    </location>
</feature>
<dbReference type="Gene3D" id="3.40.630.30">
    <property type="match status" value="1"/>
</dbReference>
<keyword evidence="5" id="KW-1185">Reference proteome</keyword>
<evidence type="ECO:0000313" key="5">
    <source>
        <dbReference type="Proteomes" id="UP000295818"/>
    </source>
</evidence>
<evidence type="ECO:0000256" key="1">
    <source>
        <dbReference type="ARBA" id="ARBA00022679"/>
    </source>
</evidence>
<dbReference type="PANTHER" id="PTHR43877">
    <property type="entry name" value="AMINOALKYLPHOSPHONATE N-ACETYLTRANSFERASE-RELATED-RELATED"/>
    <property type="match status" value="1"/>
</dbReference>
<reference evidence="4 5" key="1">
    <citation type="journal article" date="2015" name="Stand. Genomic Sci.">
        <title>Genomic Encyclopedia of Bacterial and Archaeal Type Strains, Phase III: the genomes of soil and plant-associated and newly described type strains.</title>
        <authorList>
            <person name="Whitman W.B."/>
            <person name="Woyke T."/>
            <person name="Klenk H.P."/>
            <person name="Zhou Y."/>
            <person name="Lilburn T.G."/>
            <person name="Beck B.J."/>
            <person name="De Vos P."/>
            <person name="Vandamme P."/>
            <person name="Eisen J.A."/>
            <person name="Garrity G."/>
            <person name="Hugenholtz P."/>
            <person name="Kyrpides N.C."/>
        </authorList>
    </citation>
    <scope>NUCLEOTIDE SEQUENCE [LARGE SCALE GENOMIC DNA]</scope>
    <source>
        <strain evidence="4 5">VKM Ac-2538</strain>
    </source>
</reference>